<dbReference type="EMBL" id="FOPW01000020">
    <property type="protein sequence ID" value="SFH89203.1"/>
    <property type="molecule type" value="Genomic_DNA"/>
</dbReference>
<reference evidence="5 7" key="2">
    <citation type="submission" date="2019-03" db="EMBL/GenBank/DDBJ databases">
        <title>Genomics of glacier-inhabiting Cryobacterium strains.</title>
        <authorList>
            <person name="Liu Q."/>
            <person name="Xin Y.-H."/>
        </authorList>
    </citation>
    <scope>NUCLEOTIDE SEQUENCE [LARGE SCALE GENOMIC DNA]</scope>
    <source>
        <strain evidence="5 7">Hh34</strain>
    </source>
</reference>
<dbReference type="RefSeq" id="WP_092452288.1">
    <property type="nucleotide sequence ID" value="NZ_BKAC01000023.1"/>
</dbReference>
<feature type="region of interest" description="Disordered" evidence="3">
    <location>
        <begin position="60"/>
        <end position="85"/>
    </location>
</feature>
<organism evidence="5 7">
    <name type="scientific">Cryobacterium levicorallinum</name>
    <dbReference type="NCBI Taxonomy" id="995038"/>
    <lineage>
        <taxon>Bacteria</taxon>
        <taxon>Bacillati</taxon>
        <taxon>Actinomycetota</taxon>
        <taxon>Actinomycetes</taxon>
        <taxon>Micrococcales</taxon>
        <taxon>Microbacteriaceae</taxon>
        <taxon>Cryobacterium</taxon>
    </lineage>
</organism>
<dbReference type="GO" id="GO:0097351">
    <property type="term" value="F:toxin sequestering activity"/>
    <property type="evidence" value="ECO:0007669"/>
    <property type="project" value="TreeGrafter"/>
</dbReference>
<dbReference type="STRING" id="995038.SAMN05216274_12021"/>
<proteinExistence type="inferred from homology"/>
<evidence type="ECO:0000313" key="5">
    <source>
        <dbReference type="EMBL" id="TFB86276.1"/>
    </source>
</evidence>
<protein>
    <recommendedName>
        <fullName evidence="2">Antitoxin</fullName>
    </recommendedName>
</protein>
<name>A0A1I3DRC3_9MICO</name>
<evidence type="ECO:0000313" key="7">
    <source>
        <dbReference type="Proteomes" id="UP000297963"/>
    </source>
</evidence>
<comment type="caution">
    <text evidence="5">The sequence shown here is derived from an EMBL/GenBank/DDBJ whole genome shotgun (WGS) entry which is preliminary data.</text>
</comment>
<feature type="compositionally biased region" description="Acidic residues" evidence="3">
    <location>
        <begin position="68"/>
        <end position="79"/>
    </location>
</feature>
<dbReference type="AlphaFoldDB" id="A0A1I3DRC3"/>
<gene>
    <name evidence="5" type="ORF">E3O11_05190</name>
    <name evidence="4" type="ORF">SAMN05216274_12021</name>
</gene>
<dbReference type="NCBIfam" id="TIGR01552">
    <property type="entry name" value="phd_fam"/>
    <property type="match status" value="1"/>
</dbReference>
<reference evidence="4 6" key="1">
    <citation type="submission" date="2016-10" db="EMBL/GenBank/DDBJ databases">
        <authorList>
            <person name="Varghese N."/>
            <person name="Submissions S."/>
        </authorList>
    </citation>
    <scope>NUCLEOTIDE SEQUENCE [LARGE SCALE GENOMIC DNA]</scope>
    <source>
        <strain evidence="4 6">GMCC 1.11211</strain>
    </source>
</reference>
<evidence type="ECO:0000256" key="2">
    <source>
        <dbReference type="RuleBase" id="RU362080"/>
    </source>
</evidence>
<comment type="function">
    <text evidence="2">Antitoxin component of a type II toxin-antitoxin (TA) system.</text>
</comment>
<dbReference type="InterPro" id="IPR006442">
    <property type="entry name" value="Antitoxin_Phd/YefM"/>
</dbReference>
<dbReference type="Proteomes" id="UP000199681">
    <property type="component" value="Unassembled WGS sequence"/>
</dbReference>
<dbReference type="Proteomes" id="UP000297963">
    <property type="component" value="Unassembled WGS sequence"/>
</dbReference>
<evidence type="ECO:0000313" key="6">
    <source>
        <dbReference type="Proteomes" id="UP000199681"/>
    </source>
</evidence>
<dbReference type="SUPFAM" id="SSF143120">
    <property type="entry name" value="YefM-like"/>
    <property type="match status" value="1"/>
</dbReference>
<dbReference type="PANTHER" id="PTHR35377:SF5">
    <property type="entry name" value="ANTITOXIN VAPB46"/>
    <property type="match status" value="1"/>
</dbReference>
<dbReference type="EMBL" id="SOFE01000010">
    <property type="protein sequence ID" value="TFB86276.1"/>
    <property type="molecule type" value="Genomic_DNA"/>
</dbReference>
<evidence type="ECO:0000256" key="1">
    <source>
        <dbReference type="ARBA" id="ARBA00009981"/>
    </source>
</evidence>
<evidence type="ECO:0000313" key="4">
    <source>
        <dbReference type="EMBL" id="SFH89203.1"/>
    </source>
</evidence>
<sequence>MSLVPVRELRNHTADVIERARQGEEVTITSNGVPIATLVPIRSGKQAFLTKADMRRLVRRPGDPIAEYSDDEEPDETTDDLGPIQ</sequence>
<dbReference type="InterPro" id="IPR036165">
    <property type="entry name" value="YefM-like_sf"/>
</dbReference>
<evidence type="ECO:0000256" key="3">
    <source>
        <dbReference type="SAM" id="MobiDB-lite"/>
    </source>
</evidence>
<keyword evidence="6" id="KW-1185">Reference proteome</keyword>
<dbReference type="InterPro" id="IPR051416">
    <property type="entry name" value="phD-YefM_TA_antitoxins"/>
</dbReference>
<dbReference type="Pfam" id="PF02604">
    <property type="entry name" value="PhdYeFM_antitox"/>
    <property type="match status" value="1"/>
</dbReference>
<accession>A0A1I3DRC3</accession>
<comment type="similarity">
    <text evidence="1 2">Belongs to the phD/YefM antitoxin family.</text>
</comment>
<dbReference type="PANTHER" id="PTHR35377">
    <property type="entry name" value="ANTITOXIN VAPB49-RELATED-RELATED"/>
    <property type="match status" value="1"/>
</dbReference>
<dbReference type="Gene3D" id="3.40.1620.10">
    <property type="entry name" value="YefM-like domain"/>
    <property type="match status" value="1"/>
</dbReference>